<feature type="domain" description="EF-hand" evidence="5">
    <location>
        <begin position="584"/>
        <end position="619"/>
    </location>
</feature>
<dbReference type="PANTHER" id="PTHR32347:SF23">
    <property type="entry name" value="BLL5650 PROTEIN"/>
    <property type="match status" value="1"/>
</dbReference>
<dbReference type="GO" id="GO:0005509">
    <property type="term" value="F:calcium ion binding"/>
    <property type="evidence" value="ECO:0007669"/>
    <property type="project" value="InterPro"/>
</dbReference>
<proteinExistence type="predicted"/>
<protein>
    <submittedName>
        <fullName evidence="6">Macrolide transporter subunit MacA</fullName>
    </submittedName>
</protein>
<evidence type="ECO:0000256" key="4">
    <source>
        <dbReference type="SAM" id="MobiDB-lite"/>
    </source>
</evidence>
<comment type="subcellular location">
    <subcellularLocation>
        <location evidence="1">Cell envelope</location>
    </subcellularLocation>
</comment>
<dbReference type="OrthoDB" id="259669at2"/>
<reference evidence="6 7" key="1">
    <citation type="submission" date="2019-02" db="EMBL/GenBank/DDBJ databases">
        <title>Deep-cultivation of Planctomycetes and their phenomic and genomic characterization uncovers novel biology.</title>
        <authorList>
            <person name="Wiegand S."/>
            <person name="Jogler M."/>
            <person name="Boedeker C."/>
            <person name="Pinto D."/>
            <person name="Vollmers J."/>
            <person name="Rivas-Marin E."/>
            <person name="Kohn T."/>
            <person name="Peeters S.H."/>
            <person name="Heuer A."/>
            <person name="Rast P."/>
            <person name="Oberbeckmann S."/>
            <person name="Bunk B."/>
            <person name="Jeske O."/>
            <person name="Meyerdierks A."/>
            <person name="Storesund J.E."/>
            <person name="Kallscheuer N."/>
            <person name="Luecker S."/>
            <person name="Lage O.M."/>
            <person name="Pohl T."/>
            <person name="Merkel B.J."/>
            <person name="Hornburger P."/>
            <person name="Mueller R.-W."/>
            <person name="Bruemmer F."/>
            <person name="Labrenz M."/>
            <person name="Spormann A.M."/>
            <person name="Op Den Camp H."/>
            <person name="Overmann J."/>
            <person name="Amann R."/>
            <person name="Jetten M.S.M."/>
            <person name="Mascher T."/>
            <person name="Medema M.H."/>
            <person name="Devos D.P."/>
            <person name="Kaster A.-K."/>
            <person name="Ovreas L."/>
            <person name="Rohde M."/>
            <person name="Galperin M.Y."/>
            <person name="Jogler C."/>
        </authorList>
    </citation>
    <scope>NUCLEOTIDE SEQUENCE [LARGE SCALE GENOMIC DNA]</scope>
    <source>
        <strain evidence="6 7">Poly51</strain>
    </source>
</reference>
<dbReference type="AlphaFoldDB" id="A0A5C6FE17"/>
<evidence type="ECO:0000256" key="3">
    <source>
        <dbReference type="SAM" id="Coils"/>
    </source>
</evidence>
<dbReference type="Gene3D" id="1.10.238.10">
    <property type="entry name" value="EF-hand"/>
    <property type="match status" value="1"/>
</dbReference>
<evidence type="ECO:0000256" key="2">
    <source>
        <dbReference type="ARBA" id="ARBA00023054"/>
    </source>
</evidence>
<dbReference type="Gene3D" id="2.40.30.170">
    <property type="match status" value="1"/>
</dbReference>
<dbReference type="RefSeq" id="WP_146456023.1">
    <property type="nucleotide sequence ID" value="NZ_SJPW01000002.1"/>
</dbReference>
<dbReference type="PROSITE" id="PS00018">
    <property type="entry name" value="EF_HAND_1"/>
    <property type="match status" value="1"/>
</dbReference>
<evidence type="ECO:0000259" key="5">
    <source>
        <dbReference type="PROSITE" id="PS50222"/>
    </source>
</evidence>
<evidence type="ECO:0000256" key="1">
    <source>
        <dbReference type="ARBA" id="ARBA00004196"/>
    </source>
</evidence>
<dbReference type="SUPFAM" id="SSF47473">
    <property type="entry name" value="EF-hand"/>
    <property type="match status" value="1"/>
</dbReference>
<dbReference type="PROSITE" id="PS50222">
    <property type="entry name" value="EF_HAND_2"/>
    <property type="match status" value="1"/>
</dbReference>
<dbReference type="InterPro" id="IPR018247">
    <property type="entry name" value="EF_Hand_1_Ca_BS"/>
</dbReference>
<dbReference type="GO" id="GO:0030313">
    <property type="term" value="C:cell envelope"/>
    <property type="evidence" value="ECO:0007669"/>
    <property type="project" value="UniProtKB-SubCell"/>
</dbReference>
<dbReference type="InterPro" id="IPR050465">
    <property type="entry name" value="UPF0194_transport"/>
</dbReference>
<feature type="region of interest" description="Disordered" evidence="4">
    <location>
        <begin position="491"/>
        <end position="586"/>
    </location>
</feature>
<dbReference type="InterPro" id="IPR011992">
    <property type="entry name" value="EF-hand-dom_pair"/>
</dbReference>
<evidence type="ECO:0000313" key="7">
    <source>
        <dbReference type="Proteomes" id="UP000318288"/>
    </source>
</evidence>
<organism evidence="6 7">
    <name type="scientific">Rubripirellula tenax</name>
    <dbReference type="NCBI Taxonomy" id="2528015"/>
    <lineage>
        <taxon>Bacteria</taxon>
        <taxon>Pseudomonadati</taxon>
        <taxon>Planctomycetota</taxon>
        <taxon>Planctomycetia</taxon>
        <taxon>Pirellulales</taxon>
        <taxon>Pirellulaceae</taxon>
        <taxon>Rubripirellula</taxon>
    </lineage>
</organism>
<accession>A0A5C6FE17</accession>
<feature type="coiled-coil region" evidence="3">
    <location>
        <begin position="239"/>
        <end position="266"/>
    </location>
</feature>
<dbReference type="Gene3D" id="2.40.420.20">
    <property type="match status" value="1"/>
</dbReference>
<dbReference type="Proteomes" id="UP000318288">
    <property type="component" value="Unassembled WGS sequence"/>
</dbReference>
<feature type="compositionally biased region" description="Gly residues" evidence="4">
    <location>
        <begin position="509"/>
        <end position="546"/>
    </location>
</feature>
<sequence>MKRFTRSRRRDRCGGLLGGLLVCLILAGIVGAVGYRFFRDAESRVNAKDLITEVVSKGSFDHIVLEQGEVESSSNTEVICEVKSNNGNGGTAILWVVDEGTKVAKGDKLVELDSSQLEIRLKEQKIQVITEEARVTTAQAQLEQAKISKEEYLQGIFKTEEAALLSLEAVANQDLLKAKLAIESSRRLVAKGLVKELQLQADQFAVINATNQLKATQGQLQVLRDLTKRKMVVQYDSEIEAASAALSAASSELMEEQNELDDIERQIEKCVLYAPADGVVVHANRFSNRGGGAEFVVEAGSTVRERQAIIRLPDPTRMQVKCNINESRITLVRFGMPVKIQIDAIPGLKLRGIVKKVNRYAEPGGFFSSSIKEYATTIEIVDPPENIRTGMTSEVQIFVEQLEDALQIPIQGLYEHGGEMYTLVQRSPKSFDTVKVAIGATNDTMASITEGLKADDRIVLNLREHLTLMELPDVAEEDNSEMRKLGAEREFAQQPGGPIGAPDATQRPQGGGWQGGGGEGGGRPPGAGGGGGRLGGGRPDAGGGGRPDSAAGTGKPDAASMVSRTMERSDADGDGTLSADEISSVDERFRSGITAADEDGDGAVSRAELTKSMTARFSEGGAGGAQ</sequence>
<keyword evidence="7" id="KW-1185">Reference proteome</keyword>
<comment type="caution">
    <text evidence="6">The sequence shown here is derived from an EMBL/GenBank/DDBJ whole genome shotgun (WGS) entry which is preliminary data.</text>
</comment>
<dbReference type="PANTHER" id="PTHR32347">
    <property type="entry name" value="EFFLUX SYSTEM COMPONENT YKNX-RELATED"/>
    <property type="match status" value="1"/>
</dbReference>
<dbReference type="EMBL" id="SJPW01000002">
    <property type="protein sequence ID" value="TWU58840.1"/>
    <property type="molecule type" value="Genomic_DNA"/>
</dbReference>
<dbReference type="InterPro" id="IPR002048">
    <property type="entry name" value="EF_hand_dom"/>
</dbReference>
<keyword evidence="2 3" id="KW-0175">Coiled coil</keyword>
<gene>
    <name evidence="6" type="ORF">Poly51_16200</name>
</gene>
<evidence type="ECO:0000313" key="6">
    <source>
        <dbReference type="EMBL" id="TWU58840.1"/>
    </source>
</evidence>
<name>A0A5C6FE17_9BACT</name>